<keyword evidence="3 9" id="KW-0808">Transferase</keyword>
<keyword evidence="4 7" id="KW-0812">Transmembrane</keyword>
<dbReference type="GO" id="GO:0016780">
    <property type="term" value="F:phosphotransferase activity, for other substituted phosphate groups"/>
    <property type="evidence" value="ECO:0007669"/>
    <property type="project" value="TreeGrafter"/>
</dbReference>
<dbReference type="AlphaFoldDB" id="A0A6G7YEW6"/>
<dbReference type="NCBIfam" id="TIGR03025">
    <property type="entry name" value="EPS_sugtrans"/>
    <property type="match status" value="1"/>
</dbReference>
<dbReference type="GO" id="GO:0016020">
    <property type="term" value="C:membrane"/>
    <property type="evidence" value="ECO:0007669"/>
    <property type="project" value="UniProtKB-SubCell"/>
</dbReference>
<organism evidence="9 10">
    <name type="scientific">Nocardioides piscis</name>
    <dbReference type="NCBI Taxonomy" id="2714938"/>
    <lineage>
        <taxon>Bacteria</taxon>
        <taxon>Bacillati</taxon>
        <taxon>Actinomycetota</taxon>
        <taxon>Actinomycetes</taxon>
        <taxon>Propionibacteriales</taxon>
        <taxon>Nocardioidaceae</taxon>
        <taxon>Nocardioides</taxon>
    </lineage>
</organism>
<dbReference type="Gene3D" id="3.40.50.720">
    <property type="entry name" value="NAD(P)-binding Rossmann-like Domain"/>
    <property type="match status" value="1"/>
</dbReference>
<dbReference type="Pfam" id="PF02397">
    <property type="entry name" value="Bac_transf"/>
    <property type="match status" value="1"/>
</dbReference>
<sequence length="477" mass="52825">MWSTDLARRRGLLAIPSAAVVTDAAAVTLAVVIGVRLRTALSEFGQPLVSDSYEWTVIVPIVALWLLLITATGAYRREIFGAGTDEYKRVAHASLLTAGAVGIGFYLTKFEFSRGLYFLMFVAGVPLLVIGRYALRSVLKAVRRRRLLCHRVLIAGGPTQIDEIARVLARESWLGYDVVGVLTPESDVATHTPSGLPVRGIPQDVARISAELNADTFFVTDGAFAEPSFLRQAVWDLEPLAVQVVVAPSVTDVSSERVRIRPVGGLPLIHLDAPRSIAATRWAKRAFDLSGASALLLVFLPLLALAAIRIRLHDHGPIVFRQTRVGRDGREFSCLKLRSMVLDAEEWLPTLHTQTGHTHGMFKMVDDPRVTPPGAWLRRFSIDELPQLINVLRGDMSLVGPRPPLPAEVMAYSDHMHRRLRVRPGMTGLWQVSGRSRLSWDEAIRLDLYYVDNWSMVQDLVILARTVQAVLKRDGAY</sequence>
<evidence type="ECO:0000313" key="10">
    <source>
        <dbReference type="Proteomes" id="UP000502035"/>
    </source>
</evidence>
<protein>
    <submittedName>
        <fullName evidence="9">Sugar transferase</fullName>
    </submittedName>
</protein>
<keyword evidence="6 7" id="KW-0472">Membrane</keyword>
<keyword evidence="5 7" id="KW-1133">Transmembrane helix</keyword>
<dbReference type="RefSeq" id="WP_166316786.1">
    <property type="nucleotide sequence ID" value="NZ_CP049866.1"/>
</dbReference>
<evidence type="ECO:0000256" key="4">
    <source>
        <dbReference type="ARBA" id="ARBA00022692"/>
    </source>
</evidence>
<comment type="similarity">
    <text evidence="2">Belongs to the bacterial sugar transferase family.</text>
</comment>
<evidence type="ECO:0000313" key="9">
    <source>
        <dbReference type="EMBL" id="QIK75269.1"/>
    </source>
</evidence>
<evidence type="ECO:0000256" key="6">
    <source>
        <dbReference type="ARBA" id="ARBA00023136"/>
    </source>
</evidence>
<dbReference type="Proteomes" id="UP000502035">
    <property type="component" value="Chromosome"/>
</dbReference>
<evidence type="ECO:0000256" key="1">
    <source>
        <dbReference type="ARBA" id="ARBA00004141"/>
    </source>
</evidence>
<dbReference type="PANTHER" id="PTHR30576">
    <property type="entry name" value="COLANIC BIOSYNTHESIS UDP-GLUCOSE LIPID CARRIER TRANSFERASE"/>
    <property type="match status" value="1"/>
</dbReference>
<feature type="transmembrane region" description="Helical" evidence="7">
    <location>
        <begin position="286"/>
        <end position="308"/>
    </location>
</feature>
<proteinExistence type="inferred from homology"/>
<dbReference type="PANTHER" id="PTHR30576:SF10">
    <property type="entry name" value="SLL5057 PROTEIN"/>
    <property type="match status" value="1"/>
</dbReference>
<feature type="domain" description="Bacterial sugar transferase" evidence="8">
    <location>
        <begin position="284"/>
        <end position="472"/>
    </location>
</feature>
<feature type="transmembrane region" description="Helical" evidence="7">
    <location>
        <begin position="12"/>
        <end position="35"/>
    </location>
</feature>
<accession>A0A6G7YEW6</accession>
<dbReference type="KEGG" id="npi:G7071_07330"/>
<dbReference type="InterPro" id="IPR017475">
    <property type="entry name" value="EPS_sugar_tfrase"/>
</dbReference>
<name>A0A6G7YEW6_9ACTN</name>
<gene>
    <name evidence="9" type="ORF">G7071_07330</name>
</gene>
<evidence type="ECO:0000256" key="7">
    <source>
        <dbReference type="SAM" id="Phobius"/>
    </source>
</evidence>
<dbReference type="InterPro" id="IPR003362">
    <property type="entry name" value="Bact_transf"/>
</dbReference>
<feature type="transmembrane region" description="Helical" evidence="7">
    <location>
        <begin position="114"/>
        <end position="135"/>
    </location>
</feature>
<dbReference type="EMBL" id="CP049866">
    <property type="protein sequence ID" value="QIK75269.1"/>
    <property type="molecule type" value="Genomic_DNA"/>
</dbReference>
<evidence type="ECO:0000256" key="3">
    <source>
        <dbReference type="ARBA" id="ARBA00022679"/>
    </source>
</evidence>
<reference evidence="9 10" key="1">
    <citation type="submission" date="2020-03" db="EMBL/GenBank/DDBJ databases">
        <title>Nocardioides sp. nov., isolated from fish.</title>
        <authorList>
            <person name="Hyun D.-W."/>
            <person name="Bae J.-W."/>
        </authorList>
    </citation>
    <scope>NUCLEOTIDE SEQUENCE [LARGE SCALE GENOMIC DNA]</scope>
    <source>
        <strain evidence="9 10">HDW12A</strain>
    </source>
</reference>
<evidence type="ECO:0000256" key="5">
    <source>
        <dbReference type="ARBA" id="ARBA00022989"/>
    </source>
</evidence>
<keyword evidence="10" id="KW-1185">Reference proteome</keyword>
<feature type="transmembrane region" description="Helical" evidence="7">
    <location>
        <begin position="55"/>
        <end position="75"/>
    </location>
</feature>
<evidence type="ECO:0000256" key="2">
    <source>
        <dbReference type="ARBA" id="ARBA00006464"/>
    </source>
</evidence>
<evidence type="ECO:0000259" key="8">
    <source>
        <dbReference type="Pfam" id="PF02397"/>
    </source>
</evidence>
<comment type="subcellular location">
    <subcellularLocation>
        <location evidence="1">Membrane</location>
        <topology evidence="1">Multi-pass membrane protein</topology>
    </subcellularLocation>
</comment>
<dbReference type="Pfam" id="PF13727">
    <property type="entry name" value="CoA_binding_3"/>
    <property type="match status" value="1"/>
</dbReference>
<feature type="transmembrane region" description="Helical" evidence="7">
    <location>
        <begin position="87"/>
        <end position="108"/>
    </location>
</feature>